<dbReference type="SUPFAM" id="SSF52218">
    <property type="entry name" value="Flavoproteins"/>
    <property type="match status" value="1"/>
</dbReference>
<proteinExistence type="predicted"/>
<dbReference type="PANTHER" id="PTHR30543:SF21">
    <property type="entry name" value="NAD(P)H-DEPENDENT FMN REDUCTASE LOT6"/>
    <property type="match status" value="1"/>
</dbReference>
<comment type="caution">
    <text evidence="2">The sequence shown here is derived from an EMBL/GenBank/DDBJ whole genome shotgun (WGS) entry which is preliminary data.</text>
</comment>
<evidence type="ECO:0000313" key="3">
    <source>
        <dbReference type="Proteomes" id="UP000555448"/>
    </source>
</evidence>
<protein>
    <submittedName>
        <fullName evidence="2">Chromate reductase</fullName>
    </submittedName>
</protein>
<evidence type="ECO:0000259" key="1">
    <source>
        <dbReference type="Pfam" id="PF03358"/>
    </source>
</evidence>
<accession>A0A7W7NYB6</accession>
<sequence>MPLKICVLVGSLREGSINRRLAEALIHLPQAREHEFVHADIGSLPLYSQDQDEDSPASVVALRELVKSCDAVLFAMPEYNRSIPGVLKNAIDHGSRPWGQSVWKGKPAGVIGASPGPIGTAIGQSHLRMVLAYLDMPVLDQPEAYIQWKDDLIAEDHTIHERSQEFLAGWMKAYLAFVQKEIGAGSPQPAAST</sequence>
<name>A0A7W7NYB6_9SPHN</name>
<dbReference type="Pfam" id="PF03358">
    <property type="entry name" value="FMN_red"/>
    <property type="match status" value="1"/>
</dbReference>
<dbReference type="EMBL" id="JACHLR010000016">
    <property type="protein sequence ID" value="MBB4860062.1"/>
    <property type="molecule type" value="Genomic_DNA"/>
</dbReference>
<dbReference type="GO" id="GO:0016491">
    <property type="term" value="F:oxidoreductase activity"/>
    <property type="evidence" value="ECO:0007669"/>
    <property type="project" value="InterPro"/>
</dbReference>
<dbReference type="GO" id="GO:0005829">
    <property type="term" value="C:cytosol"/>
    <property type="evidence" value="ECO:0007669"/>
    <property type="project" value="TreeGrafter"/>
</dbReference>
<keyword evidence="3" id="KW-1185">Reference proteome</keyword>
<feature type="domain" description="NADPH-dependent FMN reductase-like" evidence="1">
    <location>
        <begin position="4"/>
        <end position="146"/>
    </location>
</feature>
<dbReference type="Proteomes" id="UP000555448">
    <property type="component" value="Unassembled WGS sequence"/>
</dbReference>
<dbReference type="Gene3D" id="3.40.50.360">
    <property type="match status" value="1"/>
</dbReference>
<dbReference type="GO" id="GO:0010181">
    <property type="term" value="F:FMN binding"/>
    <property type="evidence" value="ECO:0007669"/>
    <property type="project" value="TreeGrafter"/>
</dbReference>
<dbReference type="InterPro" id="IPR050712">
    <property type="entry name" value="NAD(P)H-dep_reductase"/>
</dbReference>
<reference evidence="2 3" key="1">
    <citation type="submission" date="2020-08" db="EMBL/GenBank/DDBJ databases">
        <title>Functional genomics of gut bacteria from endangered species of beetles.</title>
        <authorList>
            <person name="Carlos-Shanley C."/>
        </authorList>
    </citation>
    <scope>NUCLEOTIDE SEQUENCE [LARGE SCALE GENOMIC DNA]</scope>
    <source>
        <strain evidence="2 3">S00245</strain>
    </source>
</reference>
<dbReference type="InterPro" id="IPR029039">
    <property type="entry name" value="Flavoprotein-like_sf"/>
</dbReference>
<evidence type="ECO:0000313" key="2">
    <source>
        <dbReference type="EMBL" id="MBB4860062.1"/>
    </source>
</evidence>
<dbReference type="RefSeq" id="WP_184248119.1">
    <property type="nucleotide sequence ID" value="NZ_JACHLR010000016.1"/>
</dbReference>
<gene>
    <name evidence="2" type="ORF">HNO88_003400</name>
</gene>
<dbReference type="InterPro" id="IPR005025">
    <property type="entry name" value="FMN_Rdtase-like_dom"/>
</dbReference>
<organism evidence="2 3">
    <name type="scientific">Novosphingobium chloroacetimidivorans</name>
    <dbReference type="NCBI Taxonomy" id="1428314"/>
    <lineage>
        <taxon>Bacteria</taxon>
        <taxon>Pseudomonadati</taxon>
        <taxon>Pseudomonadota</taxon>
        <taxon>Alphaproteobacteria</taxon>
        <taxon>Sphingomonadales</taxon>
        <taxon>Sphingomonadaceae</taxon>
        <taxon>Novosphingobium</taxon>
    </lineage>
</organism>
<dbReference type="AlphaFoldDB" id="A0A7W7NYB6"/>
<dbReference type="PANTHER" id="PTHR30543">
    <property type="entry name" value="CHROMATE REDUCTASE"/>
    <property type="match status" value="1"/>
</dbReference>